<dbReference type="RefSeq" id="XP_002175227.1">
    <property type="nucleotide sequence ID" value="XM_002175191.2"/>
</dbReference>
<dbReference type="InterPro" id="IPR001529">
    <property type="entry name" value="Zn_ribbon_RPB9"/>
</dbReference>
<feature type="signal peptide" evidence="11">
    <location>
        <begin position="1"/>
        <end position="22"/>
    </location>
</feature>
<dbReference type="Proteomes" id="UP000001744">
    <property type="component" value="Unassembled WGS sequence"/>
</dbReference>
<feature type="binding site" evidence="8">
    <location>
        <position position="10"/>
    </location>
    <ligand>
        <name>Zn(2+)</name>
        <dbReference type="ChEBI" id="CHEBI:29105"/>
        <label>1</label>
    </ligand>
</feature>
<feature type="binding site" evidence="8">
    <location>
        <position position="30"/>
    </location>
    <ligand>
        <name>Zn(2+)</name>
        <dbReference type="ChEBI" id="CHEBI:29105"/>
        <label>1</label>
    </ligand>
</feature>
<dbReference type="SUPFAM" id="SSF57783">
    <property type="entry name" value="Zinc beta-ribbon"/>
    <property type="match status" value="1"/>
</dbReference>
<keyword evidence="11" id="KW-0732">Signal</keyword>
<dbReference type="GO" id="GO:0006362">
    <property type="term" value="P:transcription elongation by RNA polymerase I"/>
    <property type="evidence" value="ECO:0007669"/>
    <property type="project" value="EnsemblFungi"/>
</dbReference>
<dbReference type="GO" id="GO:0061629">
    <property type="term" value="F:RNA polymerase II-specific DNA-binding transcription factor binding"/>
    <property type="evidence" value="ECO:0007669"/>
    <property type="project" value="EnsemblFungi"/>
</dbReference>
<feature type="binding site" evidence="8">
    <location>
        <position position="109"/>
    </location>
    <ligand>
        <name>Zn(2+)</name>
        <dbReference type="ChEBI" id="CHEBI:29105"/>
        <label>2</label>
    </ligand>
</feature>
<comment type="function">
    <text evidence="7">DNA-dependent RNA polymerase catalyzes the transcription of DNA into RNA using the four ribonucleoside triphosphates as substrates.</text>
</comment>
<sequence length="120" mass="13208">MSAIGSLIFCSACGNLLESTTAQWTICDQCQSSYPSEKFAHLTLETRSGANAFPSALRLKHSIVQTEGKKPEEAAVIQEKCPKCGNDEMTFHTLQLRSADEGSTVFYECPRCAYKFSTNN</sequence>
<feature type="zinc finger region" description="C4-type" evidence="9">
    <location>
        <begin position="10"/>
        <end position="30"/>
    </location>
</feature>
<dbReference type="InterPro" id="IPR012164">
    <property type="entry name" value="Rpa12/Rpb9/Rpc10/TFS"/>
</dbReference>
<evidence type="ECO:0000256" key="7">
    <source>
        <dbReference type="PIRNR" id="PIRNR005586"/>
    </source>
</evidence>
<evidence type="ECO:0000313" key="13">
    <source>
        <dbReference type="EMBL" id="EEB08934.1"/>
    </source>
</evidence>
<keyword evidence="15" id="KW-1185">Reference proteome</keyword>
<keyword evidence="6 7" id="KW-0539">Nucleus</keyword>
<dbReference type="GO" id="GO:0006361">
    <property type="term" value="P:transcription initiation at RNA polymerase I promoter"/>
    <property type="evidence" value="ECO:0007669"/>
    <property type="project" value="EnsemblFungi"/>
</dbReference>
<reference evidence="13 15" key="1">
    <citation type="journal article" date="2011" name="Science">
        <title>Comparative functional genomics of the fission yeasts.</title>
        <authorList>
            <person name="Rhind N."/>
            <person name="Chen Z."/>
            <person name="Yassour M."/>
            <person name="Thompson D.A."/>
            <person name="Haas B.J."/>
            <person name="Habib N."/>
            <person name="Wapinski I."/>
            <person name="Roy S."/>
            <person name="Lin M.F."/>
            <person name="Heiman D.I."/>
            <person name="Young S.K."/>
            <person name="Furuya K."/>
            <person name="Guo Y."/>
            <person name="Pidoux A."/>
            <person name="Chen H.M."/>
            <person name="Robbertse B."/>
            <person name="Goldberg J.M."/>
            <person name="Aoki K."/>
            <person name="Bayne E.H."/>
            <person name="Berlin A.M."/>
            <person name="Desjardins C.A."/>
            <person name="Dobbs E."/>
            <person name="Dukaj L."/>
            <person name="Fan L."/>
            <person name="FitzGerald M.G."/>
            <person name="French C."/>
            <person name="Gujja S."/>
            <person name="Hansen K."/>
            <person name="Keifenheim D."/>
            <person name="Levin J.Z."/>
            <person name="Mosher R.A."/>
            <person name="Mueller C.A."/>
            <person name="Pfiffner J."/>
            <person name="Priest M."/>
            <person name="Russ C."/>
            <person name="Smialowska A."/>
            <person name="Swoboda P."/>
            <person name="Sykes S.M."/>
            <person name="Vaughn M."/>
            <person name="Vengrova S."/>
            <person name="Yoder R."/>
            <person name="Zeng Q."/>
            <person name="Allshire R."/>
            <person name="Baulcombe D."/>
            <person name="Birren B.W."/>
            <person name="Brown W."/>
            <person name="Ekwall K."/>
            <person name="Kellis M."/>
            <person name="Leatherwood J."/>
            <person name="Levin H."/>
            <person name="Margalit H."/>
            <person name="Martienssen R."/>
            <person name="Nieduszynski C.A."/>
            <person name="Spatafora J.W."/>
            <person name="Friedman N."/>
            <person name="Dalgaard J.Z."/>
            <person name="Baumann P."/>
            <person name="Niki H."/>
            <person name="Regev A."/>
            <person name="Nusbaum C."/>
        </authorList>
    </citation>
    <scope>NUCLEOTIDE SEQUENCE [LARGE SCALE GENOMIC DNA]</scope>
    <source>
        <strain evidence="15">yFS275 / FY16936</strain>
    </source>
</reference>
<dbReference type="SMART" id="SM00661">
    <property type="entry name" value="RPOL9"/>
    <property type="match status" value="1"/>
</dbReference>
<feature type="binding site" evidence="8">
    <location>
        <position position="27"/>
    </location>
    <ligand>
        <name>Zn(2+)</name>
        <dbReference type="ChEBI" id="CHEBI:29105"/>
        <label>1</label>
    </ligand>
</feature>
<dbReference type="GeneID" id="7049276"/>
<keyword evidence="2 7" id="KW-0240">DNA-directed RNA polymerase</keyword>
<dbReference type="OMA" id="EMQYHTL"/>
<evidence type="ECO:0000256" key="5">
    <source>
        <dbReference type="ARBA" id="ARBA00022833"/>
    </source>
</evidence>
<dbReference type="GO" id="GO:0055029">
    <property type="term" value="C:nuclear DNA-directed RNA polymerase complex"/>
    <property type="evidence" value="ECO:0007669"/>
    <property type="project" value="UniProtKB-ARBA"/>
</dbReference>
<feature type="chain" id="PRO_5002847516" description="DNA-directed RNA polymerase subunit" evidence="11">
    <location>
        <begin position="23"/>
        <end position="120"/>
    </location>
</feature>
<comment type="subcellular location">
    <subcellularLocation>
        <location evidence="1">Nucleus</location>
        <location evidence="1">Nucleolus</location>
    </subcellularLocation>
</comment>
<proteinExistence type="inferred from homology"/>
<evidence type="ECO:0000256" key="1">
    <source>
        <dbReference type="ARBA" id="ARBA00004604"/>
    </source>
</evidence>
<feature type="domain" description="TFIIS-type" evidence="12">
    <location>
        <begin position="77"/>
        <end position="117"/>
    </location>
</feature>
<evidence type="ECO:0000259" key="12">
    <source>
        <dbReference type="PROSITE" id="PS51133"/>
    </source>
</evidence>
<dbReference type="PIRSF" id="PIRSF005586">
    <property type="entry name" value="RNApol_RpoM"/>
    <property type="match status" value="1"/>
</dbReference>
<feature type="binding site" evidence="8">
    <location>
        <position position="81"/>
    </location>
    <ligand>
        <name>Zn(2+)</name>
        <dbReference type="ChEBI" id="CHEBI:29105"/>
        <label>2</label>
    </ligand>
</feature>
<dbReference type="PANTHER" id="PTHR11239:SF14">
    <property type="entry name" value="DNA-DIRECTED RNA POLYMERASE I SUBUNIT RPA12"/>
    <property type="match status" value="1"/>
</dbReference>
<dbReference type="PROSITE" id="PS00466">
    <property type="entry name" value="ZF_TFIIS_1"/>
    <property type="match status" value="1"/>
</dbReference>
<dbReference type="SMART" id="SM00440">
    <property type="entry name" value="ZnF_C2C2"/>
    <property type="match status" value="1"/>
</dbReference>
<dbReference type="GO" id="GO:0000122">
    <property type="term" value="P:negative regulation of transcription by RNA polymerase II"/>
    <property type="evidence" value="ECO:0007669"/>
    <property type="project" value="EnsemblFungi"/>
</dbReference>
<evidence type="ECO:0000256" key="4">
    <source>
        <dbReference type="ARBA" id="ARBA00022771"/>
    </source>
</evidence>
<evidence type="ECO:0000256" key="2">
    <source>
        <dbReference type="ARBA" id="ARBA00022478"/>
    </source>
</evidence>
<dbReference type="InterPro" id="IPR001222">
    <property type="entry name" value="Znf_TFIIS"/>
</dbReference>
<organism evidence="13 15">
    <name type="scientific">Schizosaccharomyces japonicus (strain yFS275 / FY16936)</name>
    <name type="common">Fission yeast</name>
    <dbReference type="NCBI Taxonomy" id="402676"/>
    <lineage>
        <taxon>Eukaryota</taxon>
        <taxon>Fungi</taxon>
        <taxon>Dikarya</taxon>
        <taxon>Ascomycota</taxon>
        <taxon>Taphrinomycotina</taxon>
        <taxon>Schizosaccharomycetes</taxon>
        <taxon>Schizosaccharomycetales</taxon>
        <taxon>Schizosaccharomycetaceae</taxon>
        <taxon>Schizosaccharomyces</taxon>
    </lineage>
</organism>
<keyword evidence="7 10" id="KW-0804">Transcription</keyword>
<protein>
    <recommendedName>
        <fullName evidence="7">DNA-directed RNA polymerase subunit</fullName>
    </recommendedName>
</protein>
<dbReference type="CDD" id="cd10507">
    <property type="entry name" value="Zn-ribbon_RPA12"/>
    <property type="match status" value="1"/>
</dbReference>
<dbReference type="JaponicusDB" id="SJAG_04106">
    <property type="gene designation" value="rpa12"/>
</dbReference>
<dbReference type="GO" id="GO:0006363">
    <property type="term" value="P:termination of RNA polymerase I transcription"/>
    <property type="evidence" value="ECO:0007669"/>
    <property type="project" value="EnsemblFungi"/>
</dbReference>
<dbReference type="Gene3D" id="2.20.25.10">
    <property type="match status" value="1"/>
</dbReference>
<dbReference type="PROSITE" id="PS51133">
    <property type="entry name" value="ZF_TFIIS_2"/>
    <property type="match status" value="1"/>
</dbReference>
<dbReference type="Pfam" id="PF01096">
    <property type="entry name" value="Zn_ribbon_TFIIS"/>
    <property type="match status" value="1"/>
</dbReference>
<dbReference type="VEuPathDB" id="FungiDB:SJAG_04106"/>
<dbReference type="Pfam" id="PF02150">
    <property type="entry name" value="Zn_ribbon_RPB9"/>
    <property type="match status" value="1"/>
</dbReference>
<dbReference type="InterPro" id="IPR034004">
    <property type="entry name" value="Zn_ribbon_RPA12_C"/>
</dbReference>
<evidence type="ECO:0000256" key="3">
    <source>
        <dbReference type="ARBA" id="ARBA00022723"/>
    </source>
</evidence>
<dbReference type="EMBL" id="KE651167">
    <property type="protein sequence ID" value="EEB08934.1"/>
    <property type="molecule type" value="Genomic_DNA"/>
</dbReference>
<evidence type="ECO:0000256" key="10">
    <source>
        <dbReference type="RuleBase" id="RU003474"/>
    </source>
</evidence>
<gene>
    <name evidence="14" type="primary">rpa12</name>
    <name evidence="13" type="ORF">SJAG_04106</name>
</gene>
<comment type="similarity">
    <text evidence="7 10">Belongs to the archaeal rpoM/eukaryotic RPA12/RPB9/RPC11 RNA polymerase family.</text>
</comment>
<dbReference type="STRING" id="402676.B6K5Y0"/>
<feature type="binding site" evidence="8">
    <location>
        <position position="112"/>
    </location>
    <ligand>
        <name>Zn(2+)</name>
        <dbReference type="ChEBI" id="CHEBI:29105"/>
        <label>2</label>
    </ligand>
</feature>
<feature type="binding site" evidence="8">
    <location>
        <position position="13"/>
    </location>
    <ligand>
        <name>Zn(2+)</name>
        <dbReference type="ChEBI" id="CHEBI:29105"/>
        <label>1</label>
    </ligand>
</feature>
<keyword evidence="3 8" id="KW-0479">Metal-binding</keyword>
<feature type="binding site" evidence="8">
    <location>
        <position position="84"/>
    </location>
    <ligand>
        <name>Zn(2+)</name>
        <dbReference type="ChEBI" id="CHEBI:29105"/>
        <label>2</label>
    </ligand>
</feature>
<dbReference type="GO" id="GO:0008270">
    <property type="term" value="F:zinc ion binding"/>
    <property type="evidence" value="ECO:0007669"/>
    <property type="project" value="UniProtKB-KW"/>
</dbReference>
<dbReference type="OrthoDB" id="10056816at2759"/>
<dbReference type="GO" id="GO:0003899">
    <property type="term" value="F:DNA-directed RNA polymerase activity"/>
    <property type="evidence" value="ECO:0007669"/>
    <property type="project" value="EnsemblFungi"/>
</dbReference>
<dbReference type="GO" id="GO:0003676">
    <property type="term" value="F:nucleic acid binding"/>
    <property type="evidence" value="ECO:0007669"/>
    <property type="project" value="InterPro"/>
</dbReference>
<dbReference type="GO" id="GO:0005736">
    <property type="term" value="C:RNA polymerase I complex"/>
    <property type="evidence" value="ECO:0007669"/>
    <property type="project" value="EnsemblFungi"/>
</dbReference>
<dbReference type="HOGENOM" id="CLU_093932_1_1_1"/>
<keyword evidence="4 9" id="KW-0863">Zinc-finger</keyword>
<evidence type="ECO:0000256" key="9">
    <source>
        <dbReference type="PIRSR" id="PIRSR005586-2"/>
    </source>
</evidence>
<evidence type="ECO:0000256" key="11">
    <source>
        <dbReference type="SAM" id="SignalP"/>
    </source>
</evidence>
<evidence type="ECO:0000256" key="6">
    <source>
        <dbReference type="ARBA" id="ARBA00023242"/>
    </source>
</evidence>
<dbReference type="eggNOG" id="KOG2907">
    <property type="taxonomic scope" value="Eukaryota"/>
</dbReference>
<evidence type="ECO:0000313" key="14">
    <source>
        <dbReference type="JaponicusDB" id="SJAG_04106"/>
    </source>
</evidence>
<accession>B6K5Y0</accession>
<keyword evidence="5 8" id="KW-0862">Zinc</keyword>
<dbReference type="AlphaFoldDB" id="B6K5Y0"/>
<name>B6K5Y0_SCHJY</name>
<evidence type="ECO:0000256" key="8">
    <source>
        <dbReference type="PIRSR" id="PIRSR005586-1"/>
    </source>
</evidence>
<dbReference type="PANTHER" id="PTHR11239">
    <property type="entry name" value="DNA-DIRECTED RNA POLYMERASE"/>
    <property type="match status" value="1"/>
</dbReference>
<evidence type="ECO:0000313" key="15">
    <source>
        <dbReference type="Proteomes" id="UP000001744"/>
    </source>
</evidence>